<dbReference type="PANTHER" id="PTHR12098:SF2">
    <property type="entry name" value="PROTEIN PELLINO"/>
    <property type="match status" value="1"/>
</dbReference>
<sequence>MVLNSEEGGEGAGEGGGGGGGGGGGDAGGPPTPRHHHAKHHLKYGELVILGYNGYLPPCDKGRRRSKFVLHRRQCANG</sequence>
<reference evidence="3" key="2">
    <citation type="submission" date="2016-04" db="EMBL/GenBank/DDBJ databases">
        <authorList>
            <person name="Evans L.H."/>
            <person name="Alamgir A."/>
            <person name="Owens N."/>
            <person name="Weber N.D."/>
            <person name="Virtaneva K."/>
            <person name="Barbian K."/>
            <person name="Babar A."/>
            <person name="Rosenke K."/>
        </authorList>
    </citation>
    <scope>NUCLEOTIDE SEQUENCE</scope>
    <source>
        <tissue evidence="3">Tissue pool</tissue>
    </source>
</reference>
<dbReference type="PANTHER" id="PTHR12098">
    <property type="entry name" value="E3 UBIQUITIN-PROTEIN LIGASE PELLINO-RELATED"/>
    <property type="match status" value="1"/>
</dbReference>
<accession>A0A1G4DFF0</accession>
<feature type="non-terminal residue" evidence="3">
    <location>
        <position position="78"/>
    </location>
</feature>
<feature type="compositionally biased region" description="Gly residues" evidence="1">
    <location>
        <begin position="10"/>
        <end position="28"/>
    </location>
</feature>
<dbReference type="GO" id="GO:0000209">
    <property type="term" value="P:protein polyubiquitination"/>
    <property type="evidence" value="ECO:0007669"/>
    <property type="project" value="InterPro"/>
</dbReference>
<feature type="region of interest" description="Disordered" evidence="1">
    <location>
        <begin position="1"/>
        <end position="40"/>
    </location>
</feature>
<dbReference type="SMR" id="A0A1G4DFF0"/>
<dbReference type="AlphaFoldDB" id="A0A1G4DFF0"/>
<protein>
    <submittedName>
        <fullName evidence="3">Pellino</fullName>
    </submittedName>
</protein>
<feature type="domain" description="Pellino FHA" evidence="2">
    <location>
        <begin position="37"/>
        <end position="78"/>
    </location>
</feature>
<dbReference type="InterPro" id="IPR006800">
    <property type="entry name" value="Pellino_fam"/>
</dbReference>
<organism evidence="3">
    <name type="scientific">Macrobrachium rosenbergii</name>
    <name type="common">Giant fresh water prawn</name>
    <dbReference type="NCBI Taxonomy" id="79674"/>
    <lineage>
        <taxon>Eukaryota</taxon>
        <taxon>Metazoa</taxon>
        <taxon>Ecdysozoa</taxon>
        <taxon>Arthropoda</taxon>
        <taxon>Crustacea</taxon>
        <taxon>Multicrustacea</taxon>
        <taxon>Malacostraca</taxon>
        <taxon>Eumalacostraca</taxon>
        <taxon>Eucarida</taxon>
        <taxon>Decapoda</taxon>
        <taxon>Pleocyemata</taxon>
        <taxon>Caridea</taxon>
        <taxon>Palaemonoidea</taxon>
        <taxon>Palaemonidae</taxon>
        <taxon>Macrobrachium</taxon>
    </lineage>
</organism>
<dbReference type="GO" id="GO:0008592">
    <property type="term" value="P:regulation of Toll signaling pathway"/>
    <property type="evidence" value="ECO:0007669"/>
    <property type="project" value="InterPro"/>
</dbReference>
<gene>
    <name evidence="3" type="primary">PELI1</name>
</gene>
<reference evidence="3" key="1">
    <citation type="journal article" date="2016" name="Mol. Immunol.">
        <title>Pellino-1 derived cationic antimicrobial prawn peptide: Bactericidal activity, toxicity and mode of action.</title>
        <authorList>
            <person name="Ravichandran G."/>
            <person name="Kumaresana V."/>
            <person name="Valan Arasu M."/>
            <person name="Al-Dhabi N.A."/>
            <person name="Ganesh M.-.R."/>
            <person name="Mahesh A."/>
            <person name="Dhayalan A."/>
            <person name="Pasupuleti M."/>
            <person name="Arockiaraj J."/>
        </authorList>
    </citation>
    <scope>NUCLEOTIDE SEQUENCE</scope>
    <source>
        <tissue evidence="3">Tissue pool</tissue>
    </source>
</reference>
<evidence type="ECO:0000256" key="1">
    <source>
        <dbReference type="SAM" id="MobiDB-lite"/>
    </source>
</evidence>
<dbReference type="InterPro" id="IPR048334">
    <property type="entry name" value="Pellino_FHA"/>
</dbReference>
<name>A0A1G4DFF0_MACRS</name>
<evidence type="ECO:0000259" key="2">
    <source>
        <dbReference type="Pfam" id="PF04710"/>
    </source>
</evidence>
<dbReference type="Pfam" id="PF04710">
    <property type="entry name" value="Pellino_FHA"/>
    <property type="match status" value="1"/>
</dbReference>
<proteinExistence type="evidence at transcript level"/>
<dbReference type="GO" id="GO:0061630">
    <property type="term" value="F:ubiquitin protein ligase activity"/>
    <property type="evidence" value="ECO:0007669"/>
    <property type="project" value="InterPro"/>
</dbReference>
<dbReference type="EMBL" id="LT574896">
    <property type="protein sequence ID" value="SAY40521.1"/>
    <property type="molecule type" value="mRNA"/>
</dbReference>
<evidence type="ECO:0000313" key="3">
    <source>
        <dbReference type="EMBL" id="SAY40521.1"/>
    </source>
</evidence>